<feature type="domain" description="Galactosyltransferase C-terminal" evidence="2">
    <location>
        <begin position="132"/>
        <end position="202"/>
    </location>
</feature>
<evidence type="ECO:0000313" key="4">
    <source>
        <dbReference type="Proteomes" id="UP001596043"/>
    </source>
</evidence>
<dbReference type="GO" id="GO:0016757">
    <property type="term" value="F:glycosyltransferase activity"/>
    <property type="evidence" value="ECO:0007669"/>
    <property type="project" value="UniProtKB-KW"/>
</dbReference>
<name>A0ABV9I1K5_9FLAO</name>
<dbReference type="Proteomes" id="UP001596043">
    <property type="component" value="Unassembled WGS sequence"/>
</dbReference>
<comment type="caution">
    <text evidence="3">The sequence shown here is derived from an EMBL/GenBank/DDBJ whole genome shotgun (WGS) entry which is preliminary data.</text>
</comment>
<keyword evidence="1 3" id="KW-0808">Transferase</keyword>
<dbReference type="RefSeq" id="WP_379982337.1">
    <property type="nucleotide sequence ID" value="NZ_JBHSFV010000017.1"/>
</dbReference>
<keyword evidence="3" id="KW-0328">Glycosyltransferase</keyword>
<dbReference type="EMBL" id="JBHSFV010000017">
    <property type="protein sequence ID" value="MFC4636287.1"/>
    <property type="molecule type" value="Genomic_DNA"/>
</dbReference>
<dbReference type="InterPro" id="IPR029044">
    <property type="entry name" value="Nucleotide-diphossugar_trans"/>
</dbReference>
<reference evidence="4" key="1">
    <citation type="journal article" date="2019" name="Int. J. Syst. Evol. Microbiol.">
        <title>The Global Catalogue of Microorganisms (GCM) 10K type strain sequencing project: providing services to taxonomists for standard genome sequencing and annotation.</title>
        <authorList>
            <consortium name="The Broad Institute Genomics Platform"/>
            <consortium name="The Broad Institute Genome Sequencing Center for Infectious Disease"/>
            <person name="Wu L."/>
            <person name="Ma J."/>
        </authorList>
    </citation>
    <scope>NUCLEOTIDE SEQUENCE [LARGE SCALE GENOMIC DNA]</scope>
    <source>
        <strain evidence="4">YJ-61-S</strain>
    </source>
</reference>
<dbReference type="Gene3D" id="3.90.550.10">
    <property type="entry name" value="Spore Coat Polysaccharide Biosynthesis Protein SpsA, Chain A"/>
    <property type="match status" value="1"/>
</dbReference>
<proteinExistence type="predicted"/>
<dbReference type="EC" id="2.4.-.-" evidence="3"/>
<dbReference type="SUPFAM" id="SSF53448">
    <property type="entry name" value="Nucleotide-diphospho-sugar transferases"/>
    <property type="match status" value="1"/>
</dbReference>
<evidence type="ECO:0000259" key="2">
    <source>
        <dbReference type="Pfam" id="PF02709"/>
    </source>
</evidence>
<gene>
    <name evidence="3" type="ORF">ACFO3O_20440</name>
</gene>
<evidence type="ECO:0000256" key="1">
    <source>
        <dbReference type="ARBA" id="ARBA00022679"/>
    </source>
</evidence>
<evidence type="ECO:0000313" key="3">
    <source>
        <dbReference type="EMBL" id="MFC4636287.1"/>
    </source>
</evidence>
<protein>
    <submittedName>
        <fullName evidence="3">Glycosyltransferase family 2 protein</fullName>
        <ecNumber evidence="3">2.4.-.-</ecNumber>
    </submittedName>
</protein>
<dbReference type="Pfam" id="PF02709">
    <property type="entry name" value="Glyco_transf_7C"/>
    <property type="match status" value="1"/>
</dbReference>
<organism evidence="3 4">
    <name type="scientific">Dokdonia ponticola</name>
    <dbReference type="NCBI Taxonomy" id="2041041"/>
    <lineage>
        <taxon>Bacteria</taxon>
        <taxon>Pseudomonadati</taxon>
        <taxon>Bacteroidota</taxon>
        <taxon>Flavobacteriia</taxon>
        <taxon>Flavobacteriales</taxon>
        <taxon>Flavobacteriaceae</taxon>
        <taxon>Dokdonia</taxon>
    </lineage>
</organism>
<keyword evidence="4" id="KW-1185">Reference proteome</keyword>
<accession>A0ABV9I1K5</accession>
<dbReference type="InterPro" id="IPR027791">
    <property type="entry name" value="Galactosyl_T_C"/>
</dbReference>
<sequence>MMTLLFPYRGREVSRVKRSLDSLLLQSNKDFQVAFIDYGTPSEKAAQVKELVTSYAFASYQYSYHIDTMWNKSRALNILIKELKTSHCFVADIDMIFHPDFIRTLHELKTVDHVVYFQVGFLSEEETQQEKSFEDYTIKFKSAPGATGLSMFPVKALQEVRGFDEYYHLWGSEDTDIHDRLKHKGLSVYFYDKQLLMLHQYHKIYRNLEDSYITKNITIKDIARKNYTYRLERNEAKATVANLENHWGAIQTKETYDLLLKPESITEVPLQKKQFTHWLSELHTHPKTGIHRYDLKGDNHWLGNFKASILGKYTLKSASDSLLWFHINHFRYKRYLYTISADCKTIRYTIWL</sequence>